<keyword evidence="2" id="KW-0999">Mitochondrion inner membrane</keyword>
<comment type="similarity">
    <text evidence="1 2">Belongs to the prohibitin family.</text>
</comment>
<keyword evidence="2" id="KW-0496">Mitochondrion</keyword>
<dbReference type="InterPro" id="IPR036013">
    <property type="entry name" value="Band_7/SPFH_dom_sf"/>
</dbReference>
<reference evidence="5" key="1">
    <citation type="journal article" date="2022" name="bioRxiv">
        <title>Genomics of Preaxostyla Flagellates Illuminates Evolutionary Transitions and the Path Towards Mitochondrial Loss.</title>
        <authorList>
            <person name="Novak L.V.F."/>
            <person name="Treitli S.C."/>
            <person name="Pyrih J."/>
            <person name="Halakuc P."/>
            <person name="Pipaliya S.V."/>
            <person name="Vacek V."/>
            <person name="Brzon O."/>
            <person name="Soukal P."/>
            <person name="Eme L."/>
            <person name="Dacks J.B."/>
            <person name="Karnkowska A."/>
            <person name="Elias M."/>
            <person name="Hampl V."/>
        </authorList>
    </citation>
    <scope>NUCLEOTIDE SEQUENCE</scope>
    <source>
        <strain evidence="5">RCP-MX</strain>
    </source>
</reference>
<keyword evidence="2" id="KW-1133">Transmembrane helix</keyword>
<evidence type="ECO:0000259" key="4">
    <source>
        <dbReference type="Pfam" id="PF01145"/>
    </source>
</evidence>
<organism evidence="5 6">
    <name type="scientific">Paratrimastix pyriformis</name>
    <dbReference type="NCBI Taxonomy" id="342808"/>
    <lineage>
        <taxon>Eukaryota</taxon>
        <taxon>Metamonada</taxon>
        <taxon>Preaxostyla</taxon>
        <taxon>Paratrimastigidae</taxon>
        <taxon>Paratrimastix</taxon>
    </lineage>
</organism>
<feature type="compositionally biased region" description="Basic and acidic residues" evidence="3">
    <location>
        <begin position="7"/>
        <end position="18"/>
    </location>
</feature>
<dbReference type="PANTHER" id="PTHR23222:SF0">
    <property type="entry name" value="PROHIBITIN 1"/>
    <property type="match status" value="1"/>
</dbReference>
<keyword evidence="6" id="KW-1185">Reference proteome</keyword>
<dbReference type="InterPro" id="IPR000163">
    <property type="entry name" value="Prohibitin"/>
</dbReference>
<feature type="transmembrane region" description="Helical" evidence="2">
    <location>
        <begin position="51"/>
        <end position="73"/>
    </location>
</feature>
<dbReference type="Pfam" id="PF01145">
    <property type="entry name" value="Band_7"/>
    <property type="match status" value="1"/>
</dbReference>
<evidence type="ECO:0000256" key="1">
    <source>
        <dbReference type="ARBA" id="ARBA00009658"/>
    </source>
</evidence>
<dbReference type="Proteomes" id="UP001141327">
    <property type="component" value="Unassembled WGS sequence"/>
</dbReference>
<protein>
    <recommendedName>
        <fullName evidence="2">Prohibitin</fullName>
    </recommendedName>
</protein>
<dbReference type="SUPFAM" id="SSF117892">
    <property type="entry name" value="Band 7/SPFH domain"/>
    <property type="match status" value="1"/>
</dbReference>
<evidence type="ECO:0000313" key="5">
    <source>
        <dbReference type="EMBL" id="KAJ4455854.1"/>
    </source>
</evidence>
<dbReference type="PANTHER" id="PTHR23222">
    <property type="entry name" value="PROHIBITIN"/>
    <property type="match status" value="1"/>
</dbReference>
<comment type="caution">
    <text evidence="5">The sequence shown here is derived from an EMBL/GenBank/DDBJ whole genome shotgun (WGS) entry which is preliminary data.</text>
</comment>
<feature type="region of interest" description="Disordered" evidence="3">
    <location>
        <begin position="1"/>
        <end position="20"/>
    </location>
</feature>
<keyword evidence="2" id="KW-0812">Transmembrane</keyword>
<accession>A0ABQ8UEU4</accession>
<dbReference type="EMBL" id="JAPMOS010000090">
    <property type="protein sequence ID" value="KAJ4455854.1"/>
    <property type="molecule type" value="Genomic_DNA"/>
</dbReference>
<gene>
    <name evidence="5" type="ORF">PAPYR_9058</name>
</gene>
<name>A0ABQ8UEU4_9EUKA</name>
<proteinExistence type="inferred from homology"/>
<evidence type="ECO:0000256" key="2">
    <source>
        <dbReference type="RuleBase" id="RU366048"/>
    </source>
</evidence>
<dbReference type="Gene3D" id="3.30.479.30">
    <property type="entry name" value="Band 7 domain"/>
    <property type="match status" value="1"/>
</dbReference>
<evidence type="ECO:0000256" key="3">
    <source>
        <dbReference type="SAM" id="MobiDB-lite"/>
    </source>
</evidence>
<sequence>MLTPDGGAHEEFPAERNSPRVRSTRTFSAMCQDGECCCCYHPCACWKLVSYAILAVAAIIVTVVLIVCSFQWVEVGFYGLDVNYVVQIVELITSRTKDGLSLTLGITLQYELIRNSLPALYRLLNTEYIEILMSTSRDVVRDVASHWRAVEFFRNRSAIEYDLRASLEESFDKVHARCTDVQLKSIDLPAAFETSIEQTEVARQDIEKAVFELGLNLTTTATADAAATLATLSEFSPSDLIRYMYIQALQAHSTGMLTVGLEPPLSPASV</sequence>
<comment type="subcellular location">
    <subcellularLocation>
        <location evidence="2">Mitochondrion inner membrane</location>
    </subcellularLocation>
</comment>
<evidence type="ECO:0000313" key="6">
    <source>
        <dbReference type="Proteomes" id="UP001141327"/>
    </source>
</evidence>
<dbReference type="InterPro" id="IPR001107">
    <property type="entry name" value="Band_7"/>
</dbReference>
<feature type="domain" description="Band 7" evidence="4">
    <location>
        <begin position="87"/>
        <end position="210"/>
    </location>
</feature>
<keyword evidence="2" id="KW-0472">Membrane</keyword>